<dbReference type="GeneID" id="93423172"/>
<accession>A0A2V1IVY3</accession>
<dbReference type="SUPFAM" id="SSF56935">
    <property type="entry name" value="Porins"/>
    <property type="match status" value="1"/>
</dbReference>
<evidence type="ECO:0000313" key="3">
    <source>
        <dbReference type="Proteomes" id="UP000244925"/>
    </source>
</evidence>
<evidence type="ECO:0000256" key="1">
    <source>
        <dbReference type="SAM" id="SignalP"/>
    </source>
</evidence>
<comment type="caution">
    <text evidence="2">The sequence shown here is derived from an EMBL/GenBank/DDBJ whole genome shotgun (WGS) entry which is preliminary data.</text>
</comment>
<dbReference type="AlphaFoldDB" id="A0A2V1IVY3"/>
<reference evidence="3" key="1">
    <citation type="submission" date="2018-02" db="EMBL/GenBank/DDBJ databases">
        <authorList>
            <person name="Clavel T."/>
            <person name="Strowig T."/>
        </authorList>
    </citation>
    <scope>NUCLEOTIDE SEQUENCE [LARGE SCALE GENOMIC DNA]</scope>
    <source>
        <strain evidence="3">DSM 100764</strain>
    </source>
</reference>
<feature type="signal peptide" evidence="1">
    <location>
        <begin position="1"/>
        <end position="23"/>
    </location>
</feature>
<dbReference type="EMBL" id="PUBV01000029">
    <property type="protein sequence ID" value="PWB06263.1"/>
    <property type="molecule type" value="Genomic_DNA"/>
</dbReference>
<name>A0A2V1IVY3_9BACT</name>
<organism evidence="2 3">
    <name type="scientific">Paramuribaculum intestinale</name>
    <dbReference type="NCBI Taxonomy" id="2094151"/>
    <lineage>
        <taxon>Bacteria</taxon>
        <taxon>Pseudomonadati</taxon>
        <taxon>Bacteroidota</taxon>
        <taxon>Bacteroidia</taxon>
        <taxon>Bacteroidales</taxon>
        <taxon>Muribaculaceae</taxon>
        <taxon>Paramuribaculum</taxon>
    </lineage>
</organism>
<evidence type="ECO:0008006" key="4">
    <source>
        <dbReference type="Google" id="ProtNLM"/>
    </source>
</evidence>
<dbReference type="Proteomes" id="UP000244925">
    <property type="component" value="Unassembled WGS sequence"/>
</dbReference>
<feature type="chain" id="PRO_5016179633" description="Outer membrane protein beta-barrel domain-containing protein" evidence="1">
    <location>
        <begin position="24"/>
        <end position="491"/>
    </location>
</feature>
<evidence type="ECO:0000313" key="2">
    <source>
        <dbReference type="EMBL" id="PWB06263.1"/>
    </source>
</evidence>
<gene>
    <name evidence="2" type="ORF">C5O25_10785</name>
</gene>
<proteinExistence type="predicted"/>
<sequence length="491" mass="55120">MHNALRTALICLAAILTAFTASADLKKFMLVGYIYDQEWDSVDSCEVEIYKDDTVKVNFKLLTGNDATKTLSGNQLRALVNSGIGTYRISLFKDGYTPATTTFRIGSVSENTKYLRTIRMEKELTRKLNEVTVTGTRVKMVMKGDTVVFDAAAFQLGEGSMLDALVRQLPGATISSDGVIEVNGRKINELLVNGKDFFKGDPKVALQNLPAYTVKNLKVYDKADDDAYLTHSDSNADKLEDDQNLVMDVQLKKEYIKGWMANAEAGYGTRDRYMGRIFGLGYTDKLRISVFGNINNTGNSSQAGDNGQWWERSAENGINRVAMGGIDYSYKNGEETEFSGNLNYRHNDINEHEISSITRFYPSGDLYRRGELRRRTKGHTLRTDHDLNFRLKSLAFALMPSLEWSRNKTRTNNLTATFDTDPVENSRGEAIDSVFNATGPKLNDFRRHLLTSLQNLSVNDPENLHGRINTWTTIRPASWKGVVRVNLIGDI</sequence>
<keyword evidence="3" id="KW-1185">Reference proteome</keyword>
<keyword evidence="1" id="KW-0732">Signal</keyword>
<protein>
    <recommendedName>
        <fullName evidence="4">Outer membrane protein beta-barrel domain-containing protein</fullName>
    </recommendedName>
</protein>
<dbReference type="RefSeq" id="WP_107036751.1">
    <property type="nucleotide sequence ID" value="NZ_CAONGC010000032.1"/>
</dbReference>